<name>A0A4Y2T675_ARAVE</name>
<dbReference type="EMBL" id="BGPR01026187">
    <property type="protein sequence ID" value="GBN95711.1"/>
    <property type="molecule type" value="Genomic_DNA"/>
</dbReference>
<feature type="domain" description="STPR" evidence="2">
    <location>
        <begin position="1"/>
        <end position="65"/>
    </location>
</feature>
<sequence>MAQRGQDRRAEETEEQRNSRLSDMAQRGQERRAEETEEQRNSRLPDMARRSQQRRAEETEEQRKENTFWGERNVYGMTETCRHFENRKQTPSEVAQSITNSEHIENIRNYVRKDVTTNRRNCQLRAVNLNRGLVMEEDSQGASKSDLTFDLTSLVEALPPVSRRSKKAPGMKRSFKLQGRIINNMKENRALRHAATGSLSLNAATVEANN</sequence>
<protein>
    <recommendedName>
        <fullName evidence="2">STPR domain-containing protein</fullName>
    </recommendedName>
</protein>
<gene>
    <name evidence="3" type="ORF">AVEN_25245_1</name>
</gene>
<comment type="caution">
    <text evidence="3">The sequence shown here is derived from an EMBL/GenBank/DDBJ whole genome shotgun (WGS) entry which is preliminary data.</text>
</comment>
<feature type="compositionally biased region" description="Basic and acidic residues" evidence="1">
    <location>
        <begin position="28"/>
        <end position="66"/>
    </location>
</feature>
<dbReference type="InterPro" id="IPR048998">
    <property type="entry name" value="STPR"/>
</dbReference>
<reference evidence="3 4" key="1">
    <citation type="journal article" date="2019" name="Sci. Rep.">
        <title>Orb-weaving spider Araneus ventricosus genome elucidates the spidroin gene catalogue.</title>
        <authorList>
            <person name="Kono N."/>
            <person name="Nakamura H."/>
            <person name="Ohtoshi R."/>
            <person name="Moran D.A.P."/>
            <person name="Shinohara A."/>
            <person name="Yoshida Y."/>
            <person name="Fujiwara M."/>
            <person name="Mori M."/>
            <person name="Tomita M."/>
            <person name="Arakawa K."/>
        </authorList>
    </citation>
    <scope>NUCLEOTIDE SEQUENCE [LARGE SCALE GENOMIC DNA]</scope>
</reference>
<feature type="region of interest" description="Disordered" evidence="1">
    <location>
        <begin position="1"/>
        <end position="71"/>
    </location>
</feature>
<organism evidence="3 4">
    <name type="scientific">Araneus ventricosus</name>
    <name type="common">Orbweaver spider</name>
    <name type="synonym">Epeira ventricosa</name>
    <dbReference type="NCBI Taxonomy" id="182803"/>
    <lineage>
        <taxon>Eukaryota</taxon>
        <taxon>Metazoa</taxon>
        <taxon>Ecdysozoa</taxon>
        <taxon>Arthropoda</taxon>
        <taxon>Chelicerata</taxon>
        <taxon>Arachnida</taxon>
        <taxon>Araneae</taxon>
        <taxon>Araneomorphae</taxon>
        <taxon>Entelegynae</taxon>
        <taxon>Araneoidea</taxon>
        <taxon>Araneidae</taxon>
        <taxon>Araneus</taxon>
    </lineage>
</organism>
<evidence type="ECO:0000313" key="4">
    <source>
        <dbReference type="Proteomes" id="UP000499080"/>
    </source>
</evidence>
<keyword evidence="4" id="KW-1185">Reference proteome</keyword>
<proteinExistence type="predicted"/>
<dbReference type="AlphaFoldDB" id="A0A4Y2T675"/>
<feature type="compositionally biased region" description="Basic and acidic residues" evidence="1">
    <location>
        <begin position="1"/>
        <end position="20"/>
    </location>
</feature>
<dbReference type="OrthoDB" id="10057854at2759"/>
<evidence type="ECO:0000259" key="2">
    <source>
        <dbReference type="Pfam" id="PF21107"/>
    </source>
</evidence>
<accession>A0A4Y2T675</accession>
<evidence type="ECO:0000313" key="3">
    <source>
        <dbReference type="EMBL" id="GBN95711.1"/>
    </source>
</evidence>
<evidence type="ECO:0000256" key="1">
    <source>
        <dbReference type="SAM" id="MobiDB-lite"/>
    </source>
</evidence>
<dbReference type="Pfam" id="PF21107">
    <property type="entry name" value="STPRs"/>
    <property type="match status" value="1"/>
</dbReference>
<dbReference type="Proteomes" id="UP000499080">
    <property type="component" value="Unassembled WGS sequence"/>
</dbReference>